<protein>
    <submittedName>
        <fullName evidence="1">Uncharacterized protein</fullName>
    </submittedName>
</protein>
<organism evidence="1 2">
    <name type="scientific">Vibrio alfacsensis</name>
    <dbReference type="NCBI Taxonomy" id="1074311"/>
    <lineage>
        <taxon>Bacteria</taxon>
        <taxon>Pseudomonadati</taxon>
        <taxon>Pseudomonadota</taxon>
        <taxon>Gammaproteobacteria</taxon>
        <taxon>Vibrionales</taxon>
        <taxon>Vibrionaceae</taxon>
        <taxon>Vibrio</taxon>
    </lineage>
</organism>
<name>A0ABN5PAU2_9VIBR</name>
<evidence type="ECO:0000313" key="2">
    <source>
        <dbReference type="Proteomes" id="UP000262832"/>
    </source>
</evidence>
<gene>
    <name evidence="1" type="ORF">D1115_02900</name>
</gene>
<evidence type="ECO:0000313" key="1">
    <source>
        <dbReference type="EMBL" id="AXY00333.1"/>
    </source>
</evidence>
<sequence>MGMSLIKVTLVLITAMLSLLTKADSLSIDALKPVTNEALSQYRGGFKIADDYVINIGLSISTTINGESLLNTTIANLVIENGNLTNIHAINGSGSINSEQFDQGIVNIIQFGDGNLIGDSTSNSPDMSAPQSPTIISSELINSSIINIIQNTTDNSVIGLNTLVDIDAQVSGVMQQIRNNQRLEDALLNH</sequence>
<accession>A0ABN5PAU2</accession>
<proteinExistence type="predicted"/>
<dbReference type="Proteomes" id="UP000262832">
    <property type="component" value="Chromosome I"/>
</dbReference>
<keyword evidence="2" id="KW-1185">Reference proteome</keyword>
<reference evidence="1 2" key="1">
    <citation type="submission" date="2018-08" db="EMBL/GenBank/DDBJ databases">
        <title>Genomic taxonomy of the Vibrionaceae family.</title>
        <authorList>
            <person name="Gomez-Gil B."/>
            <person name="Tanaka M."/>
            <person name="Sawabe T."/>
            <person name="Enciso-Ibarra K."/>
        </authorList>
    </citation>
    <scope>NUCLEOTIDE SEQUENCE [LARGE SCALE GENOMIC DNA]</scope>
    <source>
        <strain evidence="1 2">CAIM 1831</strain>
    </source>
</reference>
<dbReference type="EMBL" id="CP032093">
    <property type="protein sequence ID" value="AXY00333.1"/>
    <property type="molecule type" value="Genomic_DNA"/>
</dbReference>